<evidence type="ECO:0000256" key="4">
    <source>
        <dbReference type="ARBA" id="ARBA00022691"/>
    </source>
</evidence>
<dbReference type="PANTHER" id="PTHR10629">
    <property type="entry name" value="CYTOSINE-SPECIFIC METHYLTRANSFERASE"/>
    <property type="match status" value="1"/>
</dbReference>
<dbReference type="EC" id="2.1.1.37" evidence="1"/>
<evidence type="ECO:0000256" key="2">
    <source>
        <dbReference type="ARBA" id="ARBA00022603"/>
    </source>
</evidence>
<dbReference type="Gene3D" id="3.90.120.10">
    <property type="entry name" value="DNA Methylase, subunit A, domain 2"/>
    <property type="match status" value="1"/>
</dbReference>
<dbReference type="AlphaFoldDB" id="A0A413CQR4"/>
<dbReference type="InterPro" id="IPR050390">
    <property type="entry name" value="C5-Methyltransferase"/>
</dbReference>
<evidence type="ECO:0000256" key="3">
    <source>
        <dbReference type="ARBA" id="ARBA00022679"/>
    </source>
</evidence>
<dbReference type="Proteomes" id="UP000284651">
    <property type="component" value="Unassembled WGS sequence"/>
</dbReference>
<evidence type="ECO:0000256" key="7">
    <source>
        <dbReference type="RuleBase" id="RU000416"/>
    </source>
</evidence>
<reference evidence="8 9" key="1">
    <citation type="submission" date="2018-08" db="EMBL/GenBank/DDBJ databases">
        <title>A genome reference for cultivated species of the human gut microbiota.</title>
        <authorList>
            <person name="Zou Y."/>
            <person name="Xue W."/>
            <person name="Luo G."/>
        </authorList>
    </citation>
    <scope>NUCLEOTIDE SEQUENCE [LARGE SCALE GENOMIC DNA]</scope>
    <source>
        <strain evidence="8 9">AF10-31</strain>
    </source>
</reference>
<protein>
    <recommendedName>
        <fullName evidence="1">DNA (cytosine-5-)-methyltransferase</fullName>
        <ecNumber evidence="1">2.1.1.37</ecNumber>
    </recommendedName>
</protein>
<dbReference type="InterPro" id="IPR029063">
    <property type="entry name" value="SAM-dependent_MTases_sf"/>
</dbReference>
<dbReference type="PROSITE" id="PS51679">
    <property type="entry name" value="SAM_MT_C5"/>
    <property type="match status" value="1"/>
</dbReference>
<dbReference type="Pfam" id="PF00145">
    <property type="entry name" value="DNA_methylase"/>
    <property type="match status" value="1"/>
</dbReference>
<evidence type="ECO:0000256" key="5">
    <source>
        <dbReference type="ARBA" id="ARBA00022747"/>
    </source>
</evidence>
<name>A0A413CQR4_9FIRM</name>
<keyword evidence="3 6" id="KW-0808">Transferase</keyword>
<evidence type="ECO:0000256" key="1">
    <source>
        <dbReference type="ARBA" id="ARBA00011975"/>
    </source>
</evidence>
<dbReference type="GO" id="GO:0003886">
    <property type="term" value="F:DNA (cytosine-5-)-methyltransferase activity"/>
    <property type="evidence" value="ECO:0007669"/>
    <property type="project" value="UniProtKB-EC"/>
</dbReference>
<keyword evidence="4 6" id="KW-0949">S-adenosyl-L-methionine</keyword>
<gene>
    <name evidence="8" type="ORF">DWV56_11445</name>
</gene>
<comment type="caution">
    <text evidence="8">The sequence shown here is derived from an EMBL/GenBank/DDBJ whole genome shotgun (WGS) entry which is preliminary data.</text>
</comment>
<dbReference type="InterPro" id="IPR001525">
    <property type="entry name" value="C5_MeTfrase"/>
</dbReference>
<dbReference type="GO" id="GO:0003677">
    <property type="term" value="F:DNA binding"/>
    <property type="evidence" value="ECO:0007669"/>
    <property type="project" value="TreeGrafter"/>
</dbReference>
<evidence type="ECO:0000313" key="8">
    <source>
        <dbReference type="EMBL" id="RGW72081.1"/>
    </source>
</evidence>
<sequence>MYIDLFAGCGGLSLGLQKAGWTGLFAVEKNEDAFSTLKQNLIINREHFQWPDWLPQTNLDINELLKDYEKELMGLRGHVQLLVGGPPCQGFSMAGKRTGNDVRNRLYNSYIKFVETVEPEMLFFENVHGFTVGFNRKYKGKITKGEPYSHKLIKQLKKLGYDVEHDVILMSDYGVPQKRRRFILFATKNGKAKTFFDKLYQEKDDFLLRKGIHIPVTVSEAIGDLERRYGEVQSVDSPRFMNGLYGEVSSAYQALMRSEIDAAAVPDSHRFAKPRQDTIELFERLMEVSDDSIRITPKMGLVDGLKKRGVTPLKHDCVCSTLTSIPDDFIHYSEPRIMTVRESARIQSFPDDYVFLGKYTTGGERRKYDVPRYTQVANAVPPLFAELVGLVLQEMINNE</sequence>
<dbReference type="RefSeq" id="WP_118357839.1">
    <property type="nucleotide sequence ID" value="NZ_QSAT01000052.1"/>
</dbReference>
<comment type="similarity">
    <text evidence="6 7">Belongs to the class I-like SAM-binding methyltransferase superfamily. C5-methyltransferase family.</text>
</comment>
<dbReference type="SUPFAM" id="SSF53335">
    <property type="entry name" value="S-adenosyl-L-methionine-dependent methyltransferases"/>
    <property type="match status" value="1"/>
</dbReference>
<evidence type="ECO:0000256" key="6">
    <source>
        <dbReference type="PROSITE-ProRule" id="PRU01016"/>
    </source>
</evidence>
<dbReference type="EMBL" id="QSAT01000052">
    <property type="protein sequence ID" value="RGW72081.1"/>
    <property type="molecule type" value="Genomic_DNA"/>
</dbReference>
<keyword evidence="2 6" id="KW-0489">Methyltransferase</keyword>
<dbReference type="PRINTS" id="PR00105">
    <property type="entry name" value="C5METTRFRASE"/>
</dbReference>
<dbReference type="NCBIfam" id="TIGR00675">
    <property type="entry name" value="dcm"/>
    <property type="match status" value="1"/>
</dbReference>
<organism evidence="8 9">
    <name type="scientific">Holdemanella biformis</name>
    <dbReference type="NCBI Taxonomy" id="1735"/>
    <lineage>
        <taxon>Bacteria</taxon>
        <taxon>Bacillati</taxon>
        <taxon>Bacillota</taxon>
        <taxon>Erysipelotrichia</taxon>
        <taxon>Erysipelotrichales</taxon>
        <taxon>Erysipelotrichaceae</taxon>
        <taxon>Holdemanella</taxon>
    </lineage>
</organism>
<dbReference type="GO" id="GO:0032259">
    <property type="term" value="P:methylation"/>
    <property type="evidence" value="ECO:0007669"/>
    <property type="project" value="UniProtKB-KW"/>
</dbReference>
<feature type="active site" evidence="6">
    <location>
        <position position="88"/>
    </location>
</feature>
<dbReference type="GO" id="GO:0009307">
    <property type="term" value="P:DNA restriction-modification system"/>
    <property type="evidence" value="ECO:0007669"/>
    <property type="project" value="UniProtKB-KW"/>
</dbReference>
<accession>A0A413CQR4</accession>
<proteinExistence type="inferred from homology"/>
<dbReference type="Gene3D" id="3.40.50.150">
    <property type="entry name" value="Vaccinia Virus protein VP39"/>
    <property type="match status" value="1"/>
</dbReference>
<dbReference type="PANTHER" id="PTHR10629:SF52">
    <property type="entry name" value="DNA (CYTOSINE-5)-METHYLTRANSFERASE 1"/>
    <property type="match status" value="1"/>
</dbReference>
<keyword evidence="5" id="KW-0680">Restriction system</keyword>
<evidence type="ECO:0000313" key="9">
    <source>
        <dbReference type="Proteomes" id="UP000284651"/>
    </source>
</evidence>
<dbReference type="GO" id="GO:0044027">
    <property type="term" value="P:negative regulation of gene expression via chromosomal CpG island methylation"/>
    <property type="evidence" value="ECO:0007669"/>
    <property type="project" value="TreeGrafter"/>
</dbReference>